<dbReference type="EMBL" id="OZ037951">
    <property type="protein sequence ID" value="CAL1715399.1"/>
    <property type="molecule type" value="Genomic_DNA"/>
</dbReference>
<dbReference type="Proteomes" id="UP001497453">
    <property type="component" value="Chromosome 8"/>
</dbReference>
<protein>
    <submittedName>
        <fullName evidence="1">Uncharacterized protein</fullName>
    </submittedName>
</protein>
<evidence type="ECO:0000313" key="2">
    <source>
        <dbReference type="Proteomes" id="UP001497453"/>
    </source>
</evidence>
<proteinExistence type="predicted"/>
<accession>A0ABP1E7B5</accession>
<name>A0ABP1E7B5_9APHY</name>
<evidence type="ECO:0000313" key="1">
    <source>
        <dbReference type="EMBL" id="CAL1715399.1"/>
    </source>
</evidence>
<organism evidence="1 2">
    <name type="scientific">Somion occarium</name>
    <dbReference type="NCBI Taxonomy" id="3059160"/>
    <lineage>
        <taxon>Eukaryota</taxon>
        <taxon>Fungi</taxon>
        <taxon>Dikarya</taxon>
        <taxon>Basidiomycota</taxon>
        <taxon>Agaricomycotina</taxon>
        <taxon>Agaricomycetes</taxon>
        <taxon>Polyporales</taxon>
        <taxon>Cerrenaceae</taxon>
        <taxon>Somion</taxon>
    </lineage>
</organism>
<reference evidence="2" key="1">
    <citation type="submission" date="2024-04" db="EMBL/GenBank/DDBJ databases">
        <authorList>
            <person name="Shaw F."/>
            <person name="Minotto A."/>
        </authorList>
    </citation>
    <scope>NUCLEOTIDE SEQUENCE [LARGE SCALE GENOMIC DNA]</scope>
</reference>
<keyword evidence="2" id="KW-1185">Reference proteome</keyword>
<gene>
    <name evidence="1" type="ORF">GFSPODELE1_LOCUS10204</name>
</gene>
<sequence length="129" mass="14050">MSREARSAVPAYVFCNSDAAASLPNVSRIPGHFYPIISPNASTAWNVGETATFVWNASTISQDTFDPSWVDLYHSPEGFAVSVARLADDFDLRTGSVQFVVPNAEPGDYFVMFNAWANSSPHFRIAAAN</sequence>